<evidence type="ECO:0000313" key="2">
    <source>
        <dbReference type="Proteomes" id="UP000324800"/>
    </source>
</evidence>
<protein>
    <submittedName>
        <fullName evidence="1">Uncharacterized protein</fullName>
    </submittedName>
</protein>
<comment type="caution">
    <text evidence="1">The sequence shown here is derived from an EMBL/GenBank/DDBJ whole genome shotgun (WGS) entry which is preliminary data.</text>
</comment>
<evidence type="ECO:0000313" key="1">
    <source>
        <dbReference type="EMBL" id="KAA6331719.1"/>
    </source>
</evidence>
<dbReference type="AlphaFoldDB" id="A0A5J4RDH1"/>
<accession>A0A5J4RDH1</accession>
<organism evidence="1 2">
    <name type="scientific">Streblomastix strix</name>
    <dbReference type="NCBI Taxonomy" id="222440"/>
    <lineage>
        <taxon>Eukaryota</taxon>
        <taxon>Metamonada</taxon>
        <taxon>Preaxostyla</taxon>
        <taxon>Oxymonadida</taxon>
        <taxon>Streblomastigidae</taxon>
        <taxon>Streblomastix</taxon>
    </lineage>
</organism>
<dbReference type="Proteomes" id="UP000324800">
    <property type="component" value="Unassembled WGS sequence"/>
</dbReference>
<sequence length="116" mass="13499">MFVIPSSHAFFNYYYYLLLLFPYYQYCEDYIQSIEGILEEELDEDDEEDGDSFFNNGEVKFNYEGGVYSTLELLLLLGLLFAFDADFAEFILFSAQFKTNPLGRTVVFVSSGEVNY</sequence>
<name>A0A5J4RDH1_9EUKA</name>
<gene>
    <name evidence="1" type="ORF">EZS28_053356</name>
</gene>
<dbReference type="EMBL" id="SNRW01042571">
    <property type="protein sequence ID" value="KAA6331719.1"/>
    <property type="molecule type" value="Genomic_DNA"/>
</dbReference>
<reference evidence="1 2" key="1">
    <citation type="submission" date="2019-03" db="EMBL/GenBank/DDBJ databases">
        <title>Single cell metagenomics reveals metabolic interactions within the superorganism composed of flagellate Streblomastix strix and complex community of Bacteroidetes bacteria on its surface.</title>
        <authorList>
            <person name="Treitli S.C."/>
            <person name="Kolisko M."/>
            <person name="Husnik F."/>
            <person name="Keeling P."/>
            <person name="Hampl V."/>
        </authorList>
    </citation>
    <scope>NUCLEOTIDE SEQUENCE [LARGE SCALE GENOMIC DNA]</scope>
    <source>
        <strain evidence="1">ST1C</strain>
    </source>
</reference>
<proteinExistence type="predicted"/>